<comment type="pathway">
    <text evidence="2">Aromatic compound metabolism; beta-ketoadipate pathway; acetyl-CoA and succinyl-CoA from 3-oxoadipate: step 1/2.</text>
</comment>
<dbReference type="SUPFAM" id="SSF100950">
    <property type="entry name" value="NagB/RpiA/CoA transferase-like"/>
    <property type="match status" value="1"/>
</dbReference>
<dbReference type="Gene3D" id="3.40.1080.10">
    <property type="entry name" value="Glutaconate Coenzyme A-transferase"/>
    <property type="match status" value="1"/>
</dbReference>
<gene>
    <name evidence="6" type="ORF">NLU14_05350</name>
</gene>
<dbReference type="NCBIfam" id="TIGR02428">
    <property type="entry name" value="pcaJ_scoB_fam"/>
    <property type="match status" value="1"/>
</dbReference>
<dbReference type="Proteomes" id="UP001143391">
    <property type="component" value="Unassembled WGS sequence"/>
</dbReference>
<evidence type="ECO:0000313" key="7">
    <source>
        <dbReference type="Proteomes" id="UP001143391"/>
    </source>
</evidence>
<organism evidence="6 7">
    <name type="scientific">Marinobacter iranensis</name>
    <dbReference type="NCBI Taxonomy" id="2962607"/>
    <lineage>
        <taxon>Bacteria</taxon>
        <taxon>Pseudomonadati</taxon>
        <taxon>Pseudomonadota</taxon>
        <taxon>Gammaproteobacteria</taxon>
        <taxon>Pseudomonadales</taxon>
        <taxon>Marinobacteraceae</taxon>
        <taxon>Marinobacter</taxon>
    </lineage>
</organism>
<evidence type="ECO:0000313" key="6">
    <source>
        <dbReference type="EMBL" id="MDF0749651.1"/>
    </source>
</evidence>
<dbReference type="InterPro" id="IPR004165">
    <property type="entry name" value="CoA_trans_fam_I"/>
</dbReference>
<reference evidence="6" key="1">
    <citation type="submission" date="2022-07" db="EMBL/GenBank/DDBJ databases">
        <title>Marinobacter iranensis a new bacterium isolate from a hipersaline lake in Iran.</title>
        <authorList>
            <person name="Mohammad A.M.A."/>
            <person name="Cristina S.-P."/>
            <person name="Antonio V."/>
        </authorList>
    </citation>
    <scope>NUCLEOTIDE SEQUENCE</scope>
    <source>
        <strain evidence="6">71-i</strain>
    </source>
</reference>
<dbReference type="InterPro" id="IPR012791">
    <property type="entry name" value="3-oxoacid_CoA-transf_B"/>
</dbReference>
<comment type="caution">
    <text evidence="6">The sequence shown here is derived from an EMBL/GenBank/DDBJ whole genome shotgun (WGS) entry which is preliminary data.</text>
</comment>
<sequence length="222" mass="23601">MNTEEKMALAGRVAADVPEGAYLNLGIGLPTLVANHLGGEEKEVILHTENGVLGRWTDAPEGEQDPDLINAGKVPIKLLPGAAFFHHADSFSMMRGGHLDICVLGAFQVSASGDLANWHTGDPQAVPAVGGAMDLAIGARQTFVMMDHVDREGNPKIVSELTYPPTGLGCVTRIYTNIGTFETSPDGSKVKALYIAPGLTQEQVQRQTGVEIDFSLNKTHGE</sequence>
<dbReference type="PANTHER" id="PTHR13707">
    <property type="entry name" value="KETOACID-COENZYME A TRANSFERASE"/>
    <property type="match status" value="1"/>
</dbReference>
<keyword evidence="7" id="KW-1185">Reference proteome</keyword>
<accession>A0ABT5Y7U5</accession>
<dbReference type="SMART" id="SM00882">
    <property type="entry name" value="CoA_trans"/>
    <property type="match status" value="1"/>
</dbReference>
<dbReference type="PANTHER" id="PTHR13707:SF57">
    <property type="entry name" value="SUCCINYL-COA:3-KETOACID COENZYME A TRANSFERASE SUBUNIT B-RELATED"/>
    <property type="match status" value="1"/>
</dbReference>
<evidence type="ECO:0000256" key="1">
    <source>
        <dbReference type="ARBA" id="ARBA00001447"/>
    </source>
</evidence>
<evidence type="ECO:0000256" key="2">
    <source>
        <dbReference type="ARBA" id="ARBA00005114"/>
    </source>
</evidence>
<evidence type="ECO:0000256" key="3">
    <source>
        <dbReference type="ARBA" id="ARBA00007047"/>
    </source>
</evidence>
<dbReference type="EC" id="2.8.3.6" evidence="4"/>
<dbReference type="RefSeq" id="WP_275705140.1">
    <property type="nucleotide sequence ID" value="NZ_JANCMW010000002.1"/>
</dbReference>
<evidence type="ECO:0000256" key="5">
    <source>
        <dbReference type="ARBA" id="ARBA00022679"/>
    </source>
</evidence>
<evidence type="ECO:0000256" key="4">
    <source>
        <dbReference type="ARBA" id="ARBA00012492"/>
    </source>
</evidence>
<comment type="similarity">
    <text evidence="3">Belongs to the 3-oxoacid CoA-transferase subunit B family.</text>
</comment>
<comment type="catalytic activity">
    <reaction evidence="1">
        <text>3-oxoadipate + succinyl-CoA = 3-oxoadipyl-CoA + succinate</text>
        <dbReference type="Rhea" id="RHEA:12048"/>
        <dbReference type="ChEBI" id="CHEBI:15775"/>
        <dbReference type="ChEBI" id="CHEBI:30031"/>
        <dbReference type="ChEBI" id="CHEBI:57292"/>
        <dbReference type="ChEBI" id="CHEBI:57348"/>
        <dbReference type="EC" id="2.8.3.6"/>
    </reaction>
</comment>
<protein>
    <recommendedName>
        <fullName evidence="4">3-oxoadipate CoA-transferase</fullName>
        <ecNumber evidence="4">2.8.3.6</ecNumber>
    </recommendedName>
</protein>
<name>A0ABT5Y7U5_9GAMM</name>
<dbReference type="EMBL" id="JANCMW010000002">
    <property type="protein sequence ID" value="MDF0749651.1"/>
    <property type="molecule type" value="Genomic_DNA"/>
</dbReference>
<dbReference type="InterPro" id="IPR037171">
    <property type="entry name" value="NagB/RpiA_transferase-like"/>
</dbReference>
<proteinExistence type="inferred from homology"/>
<keyword evidence="5" id="KW-0808">Transferase</keyword>
<dbReference type="Pfam" id="PF01144">
    <property type="entry name" value="CoA_trans"/>
    <property type="match status" value="1"/>
</dbReference>